<dbReference type="SUPFAM" id="SSF53756">
    <property type="entry name" value="UDP-Glycosyltransferase/glycogen phosphorylase"/>
    <property type="match status" value="1"/>
</dbReference>
<dbReference type="Gene3D" id="3.40.50.2000">
    <property type="entry name" value="Glycogen Phosphorylase B"/>
    <property type="match status" value="1"/>
</dbReference>
<protein>
    <submittedName>
        <fullName evidence="2">Glycosyltransferase family 4 protein</fullName>
    </submittedName>
</protein>
<evidence type="ECO:0000313" key="2">
    <source>
        <dbReference type="EMBL" id="NYT48493.1"/>
    </source>
</evidence>
<dbReference type="CDD" id="cd03801">
    <property type="entry name" value="GT4_PimA-like"/>
    <property type="match status" value="1"/>
</dbReference>
<keyword evidence="2" id="KW-0808">Transferase</keyword>
<comment type="caution">
    <text evidence="2">The sequence shown here is derived from an EMBL/GenBank/DDBJ whole genome shotgun (WGS) entry which is preliminary data.</text>
</comment>
<gene>
    <name evidence="2" type="ORF">H0A72_04130</name>
</gene>
<dbReference type="Pfam" id="PF00534">
    <property type="entry name" value="Glycos_transf_1"/>
    <property type="match status" value="1"/>
</dbReference>
<proteinExistence type="predicted"/>
<dbReference type="PANTHER" id="PTHR45947">
    <property type="entry name" value="SULFOQUINOVOSYL TRANSFERASE SQD2"/>
    <property type="match status" value="1"/>
</dbReference>
<name>A0A853FV62_9BURK</name>
<dbReference type="AlphaFoldDB" id="A0A853FV62"/>
<dbReference type="EMBL" id="JACCEM010000002">
    <property type="protein sequence ID" value="NYT48493.1"/>
    <property type="molecule type" value="Genomic_DNA"/>
</dbReference>
<dbReference type="InterPro" id="IPR050194">
    <property type="entry name" value="Glycosyltransferase_grp1"/>
</dbReference>
<organism evidence="2 3">
    <name type="scientific">Parapusillimonas granuli</name>
    <dbReference type="NCBI Taxonomy" id="380911"/>
    <lineage>
        <taxon>Bacteria</taxon>
        <taxon>Pseudomonadati</taxon>
        <taxon>Pseudomonadota</taxon>
        <taxon>Betaproteobacteria</taxon>
        <taxon>Burkholderiales</taxon>
        <taxon>Alcaligenaceae</taxon>
        <taxon>Parapusillimonas</taxon>
    </lineage>
</organism>
<feature type="domain" description="Glycosyl transferase family 1" evidence="1">
    <location>
        <begin position="202"/>
        <end position="292"/>
    </location>
</feature>
<reference evidence="2 3" key="1">
    <citation type="submission" date="2020-07" db="EMBL/GenBank/DDBJ databases">
        <title>Taxonomic revisions and descriptions of new bacterial species based on genomic comparisons in the high-G+C-content subgroup of the family Alcaligenaceae.</title>
        <authorList>
            <person name="Szabo A."/>
            <person name="Felfoldi T."/>
        </authorList>
    </citation>
    <scope>NUCLEOTIDE SEQUENCE [LARGE SCALE GENOMIC DNA]</scope>
    <source>
        <strain evidence="2 3">LMG 24012</strain>
    </source>
</reference>
<dbReference type="GO" id="GO:0016757">
    <property type="term" value="F:glycosyltransferase activity"/>
    <property type="evidence" value="ECO:0007669"/>
    <property type="project" value="InterPro"/>
</dbReference>
<evidence type="ECO:0000259" key="1">
    <source>
        <dbReference type="Pfam" id="PF00534"/>
    </source>
</evidence>
<dbReference type="Proteomes" id="UP000559809">
    <property type="component" value="Unassembled WGS sequence"/>
</dbReference>
<keyword evidence="3" id="KW-1185">Reference proteome</keyword>
<evidence type="ECO:0000313" key="3">
    <source>
        <dbReference type="Proteomes" id="UP000559809"/>
    </source>
</evidence>
<dbReference type="RefSeq" id="WP_180153793.1">
    <property type="nucleotide sequence ID" value="NZ_JACCEM010000002.1"/>
</dbReference>
<sequence>MTDTLRILTWHVHGNYLYSLTQLPHRFIVPVMPGNRPGYAALGPKIPWGSNVSMVPAEQLREQQFDCVIYQSRPVFEHDSRQLLSPSQRKLPSVYIEHNPPEPHPTDTRHVFRHDRGVLVHVTHYNALMWDAGDMPVAVIEHGVPEAPGVHYIGELERGIVVINNLGSRGRRVGADIYEWAQARMPLDLIGMGSETLKGGKGEVPNLEVPAFMARYRFFFTPIRYASLGLSLVEAMMAGLPVLGIAATELPHVIENGVNGYVDNRPSALLDVSRQLLADAGLARKWGAAAQRTARERFGIGRFVADWERLLADLTGRRPD</sequence>
<dbReference type="InterPro" id="IPR001296">
    <property type="entry name" value="Glyco_trans_1"/>
</dbReference>
<dbReference type="PANTHER" id="PTHR45947:SF3">
    <property type="entry name" value="SULFOQUINOVOSYL TRANSFERASE SQD2"/>
    <property type="match status" value="1"/>
</dbReference>
<accession>A0A853FV62</accession>